<gene>
    <name evidence="3" type="ORF">NRIC_17310</name>
</gene>
<dbReference type="InterPro" id="IPR050523">
    <property type="entry name" value="AKR_Detox_Biosynth"/>
</dbReference>
<feature type="domain" description="NADP-dependent oxidoreductase" evidence="2">
    <location>
        <begin position="15"/>
        <end position="310"/>
    </location>
</feature>
<dbReference type="CDD" id="cd19084">
    <property type="entry name" value="AKR_AKR11B1-like"/>
    <property type="match status" value="1"/>
</dbReference>
<dbReference type="EMBL" id="BJCC01000013">
    <property type="protein sequence ID" value="GCF93840.1"/>
    <property type="molecule type" value="Genomic_DNA"/>
</dbReference>
<dbReference type="RefSeq" id="WP_146622280.1">
    <property type="nucleotide sequence ID" value="NZ_BJCC01000013.1"/>
</dbReference>
<accession>A0A4P5P7P1</accession>
<comment type="caution">
    <text evidence="3">The sequence shown here is derived from an EMBL/GenBank/DDBJ whole genome shotgun (WGS) entry which is preliminary data.</text>
</comment>
<evidence type="ECO:0000313" key="3">
    <source>
        <dbReference type="EMBL" id="GCF93840.1"/>
    </source>
</evidence>
<dbReference type="SUPFAM" id="SSF51430">
    <property type="entry name" value="NAD(P)-linked oxidoreductase"/>
    <property type="match status" value="1"/>
</dbReference>
<dbReference type="PANTHER" id="PTHR43364:SF4">
    <property type="entry name" value="NAD(P)-LINKED OXIDOREDUCTASE SUPERFAMILY PROTEIN"/>
    <property type="match status" value="1"/>
</dbReference>
<reference evidence="4" key="1">
    <citation type="submission" date="2019-02" db="EMBL/GenBank/DDBJ databases">
        <title>Draft genome sequence of Enterococcus sp. Gos25-1.</title>
        <authorList>
            <person name="Tanaka N."/>
            <person name="Shiwa Y."/>
            <person name="Fujita N."/>
        </authorList>
    </citation>
    <scope>NUCLEOTIDE SEQUENCE [LARGE SCALE GENOMIC DNA]</scope>
    <source>
        <strain evidence="4">Gos25-1</strain>
    </source>
</reference>
<dbReference type="InterPro" id="IPR036812">
    <property type="entry name" value="NAD(P)_OxRdtase_dom_sf"/>
</dbReference>
<dbReference type="Gene3D" id="3.20.20.100">
    <property type="entry name" value="NADP-dependent oxidoreductase domain"/>
    <property type="match status" value="1"/>
</dbReference>
<name>A0A4P5P7P1_9ENTE</name>
<dbReference type="PROSITE" id="PS00062">
    <property type="entry name" value="ALDOKETO_REDUCTASE_2"/>
    <property type="match status" value="1"/>
</dbReference>
<dbReference type="Pfam" id="PF00248">
    <property type="entry name" value="Aldo_ket_red"/>
    <property type="match status" value="1"/>
</dbReference>
<evidence type="ECO:0000259" key="2">
    <source>
        <dbReference type="Pfam" id="PF00248"/>
    </source>
</evidence>
<dbReference type="InterPro" id="IPR023210">
    <property type="entry name" value="NADP_OxRdtase_dom"/>
</dbReference>
<dbReference type="OrthoDB" id="9773828at2"/>
<proteinExistence type="predicted"/>
<dbReference type="PANTHER" id="PTHR43364">
    <property type="entry name" value="NADH-SPECIFIC METHYLGLYOXAL REDUCTASE-RELATED"/>
    <property type="match status" value="1"/>
</dbReference>
<evidence type="ECO:0000313" key="4">
    <source>
        <dbReference type="Proteomes" id="UP000290567"/>
    </source>
</evidence>
<evidence type="ECO:0000256" key="1">
    <source>
        <dbReference type="ARBA" id="ARBA00023002"/>
    </source>
</evidence>
<dbReference type="GO" id="GO:0005829">
    <property type="term" value="C:cytosol"/>
    <property type="evidence" value="ECO:0007669"/>
    <property type="project" value="TreeGrafter"/>
</dbReference>
<dbReference type="GO" id="GO:0016491">
    <property type="term" value="F:oxidoreductase activity"/>
    <property type="evidence" value="ECO:0007669"/>
    <property type="project" value="UniProtKB-KW"/>
</dbReference>
<dbReference type="AlphaFoldDB" id="A0A4P5P7P1"/>
<keyword evidence="4" id="KW-1185">Reference proteome</keyword>
<organism evidence="3 4">
    <name type="scientific">Enterococcus florum</name>
    <dbReference type="NCBI Taxonomy" id="2480627"/>
    <lineage>
        <taxon>Bacteria</taxon>
        <taxon>Bacillati</taxon>
        <taxon>Bacillota</taxon>
        <taxon>Bacilli</taxon>
        <taxon>Lactobacillales</taxon>
        <taxon>Enterococcaceae</taxon>
        <taxon>Enterococcus</taxon>
    </lineage>
</organism>
<sequence>MRFKTLGKSGLEVSELTIGTWAMGGLGYGSVDKKQCIDAIHAMIDAGVNHIDTAWIYGLGEADKVVGEALKGKRDRVLITSKAGFHPPVNGTGPNYPDCSPAWMTKCLEESLNYLGTDYVDIFLVHVPDENTPFQETAECVNQWVKDGKVRHVGVSNFDPAAMDQMAQYLSITALQSQYSMVARQEESALKWAFESNCGVMTHSSLASGLLTGAIRQMPQLPPDDIRVLYDYPQFKEPMFSQIMELLKTLDQISEERNVPVAQVALNWNLQKEFVTTSLCGVRTVKEALENCQTTEWLLTEEEMKKLDKAIMETLG</sequence>
<dbReference type="InterPro" id="IPR018170">
    <property type="entry name" value="Aldo/ket_reductase_CS"/>
</dbReference>
<keyword evidence="1" id="KW-0560">Oxidoreductase</keyword>
<protein>
    <submittedName>
        <fullName evidence="3">Aldo/keto reductase</fullName>
    </submittedName>
</protein>
<dbReference type="Proteomes" id="UP000290567">
    <property type="component" value="Unassembled WGS sequence"/>
</dbReference>